<feature type="region of interest" description="Disordered" evidence="1">
    <location>
        <begin position="1"/>
        <end position="88"/>
    </location>
</feature>
<dbReference type="Proteomes" id="UP000683000">
    <property type="component" value="Unassembled WGS sequence"/>
</dbReference>
<reference evidence="2" key="1">
    <citation type="submission" date="2021-03" db="EMBL/GenBank/DDBJ databases">
        <title>Evolutionary innovations through gain and loss of genes in the ectomycorrhizal Boletales.</title>
        <authorList>
            <person name="Wu G."/>
            <person name="Miyauchi S."/>
            <person name="Morin E."/>
            <person name="Yang Z.-L."/>
            <person name="Xu J."/>
            <person name="Martin F.M."/>
        </authorList>
    </citation>
    <scope>NUCLEOTIDE SEQUENCE</scope>
    <source>
        <strain evidence="2">BR01</strain>
    </source>
</reference>
<name>A0A8I3A825_9AGAM</name>
<sequence>MHVSPESNQPRENKGLERSNDVQEDWEDVSDVEHASQREATTSSTSGSHTTNTLSSRKKRRVQSKTTFHPSPTPSRNPSVKERKKVPTVRKEELQEALTDGVRFTAFYAFDVFKGSIEKMRRPLSWLLFLYMLAWAVSRIMPTIRTALSPLCIVPGISKSALCLPDKPAPSVNFEKLVNIQGSTFEQLVGESAGGSQLSIDVLRAEMATRDLSLLVRYSDLKSKDSIADMLHTIGIDAKRTGRGLSKLDAKVVGAIDEVMALNNYAMATIGSAHKKAPSPLLRVISPIRLGPTAEEIISEAFTLAMDESEQAIARLIIEAEISWQNLEQLDADIGTLYEMITREDKHTSVERDQLLGELWTRLGGNKRAVRDYGDRLALLNDLGEYRKQAVAHVKAALRTLHAMSDDLEVLRERVAAPGLLESKLPLHVHMESIRNGLERLQEGRMTSRGRMVDDETVRMLLKVGSE</sequence>
<dbReference type="OrthoDB" id="4179406at2759"/>
<keyword evidence="3" id="KW-1185">Reference proteome</keyword>
<feature type="compositionally biased region" description="Basic and acidic residues" evidence="1">
    <location>
        <begin position="9"/>
        <end position="21"/>
    </location>
</feature>
<evidence type="ECO:0000313" key="3">
    <source>
        <dbReference type="Proteomes" id="UP000683000"/>
    </source>
</evidence>
<comment type="caution">
    <text evidence="2">The sequence shown here is derived from an EMBL/GenBank/DDBJ whole genome shotgun (WGS) entry which is preliminary data.</text>
</comment>
<evidence type="ECO:0000256" key="1">
    <source>
        <dbReference type="SAM" id="MobiDB-lite"/>
    </source>
</evidence>
<proteinExistence type="predicted"/>
<feature type="compositionally biased region" description="Low complexity" evidence="1">
    <location>
        <begin position="41"/>
        <end position="55"/>
    </location>
</feature>
<feature type="compositionally biased region" description="Polar residues" evidence="1">
    <location>
        <begin position="64"/>
        <end position="78"/>
    </location>
</feature>
<protein>
    <submittedName>
        <fullName evidence="2">Uncharacterized protein</fullName>
    </submittedName>
</protein>
<dbReference type="EMBL" id="JAGFBS010000022">
    <property type="protein sequence ID" value="KAG6373491.1"/>
    <property type="molecule type" value="Genomic_DNA"/>
</dbReference>
<evidence type="ECO:0000313" key="2">
    <source>
        <dbReference type="EMBL" id="KAG6373491.1"/>
    </source>
</evidence>
<dbReference type="AlphaFoldDB" id="A0A8I3A825"/>
<gene>
    <name evidence="2" type="ORF">JVT61DRAFT_6647</name>
</gene>
<organism evidence="2 3">
    <name type="scientific">Boletus reticuloceps</name>
    <dbReference type="NCBI Taxonomy" id="495285"/>
    <lineage>
        <taxon>Eukaryota</taxon>
        <taxon>Fungi</taxon>
        <taxon>Dikarya</taxon>
        <taxon>Basidiomycota</taxon>
        <taxon>Agaricomycotina</taxon>
        <taxon>Agaricomycetes</taxon>
        <taxon>Agaricomycetidae</taxon>
        <taxon>Boletales</taxon>
        <taxon>Boletineae</taxon>
        <taxon>Boletaceae</taxon>
        <taxon>Boletoideae</taxon>
        <taxon>Boletus</taxon>
    </lineage>
</organism>
<accession>A0A8I3A825</accession>